<dbReference type="EnsemblMetazoa" id="HelroT190717">
    <property type="protein sequence ID" value="HelroP190717"/>
    <property type="gene ID" value="HelroG190717"/>
</dbReference>
<dbReference type="InterPro" id="IPR043159">
    <property type="entry name" value="Lectin_gal-bd_sf"/>
</dbReference>
<dbReference type="PANTHER" id="PTHR46780">
    <property type="entry name" value="PROTEIN EVA-1"/>
    <property type="match status" value="1"/>
</dbReference>
<sequence>MEMFNASCPARNILLFHLAKYGRMNVGRCMKSNYGQQGCSIDVTNFMNHKCAGRDFCLFQVPDPDLYKTHPCPSDFTSYLESSETKCPWVIEALPGQRINLTMHSVLQQLYKKFEQQNKQNWSRPKSSYSLNKQLYQYGADDSSSSNAILHTTTNNKACFEIGFVVDGAEGKRSITVCQNDATRDHHLMLTNFHIIRIEFTDVHMLRELGIFILEFNVVGCPTLRASANSWQQKTGDSLIVRCNSTSQKWHLVCRGNEWSGEVGNCSAGYSDSFNSWSLGQMFNAEDSFPFGVLLAVSIGVAMGIVIGGFLLCLITLYLKRQRQNNPFSGGYSSPKEQQIQPRFQMTRLNAMNSESQPLHNNWLVLDSRDCVNNSINNDNNNNNIRPATYQSSCMSSKVSRKAFQSPPIVLGLDDSFLDVANVIETENMMLADQQKIYHHDHPCLNNIHNSPQRYYSLKALSDMPKVNNADLLNFKEPPTLYETSCFS</sequence>
<evidence type="ECO:0000313" key="2">
    <source>
        <dbReference type="EMBL" id="ESO09095.1"/>
    </source>
</evidence>
<dbReference type="KEGG" id="hro:HELRODRAFT_190717"/>
<keyword evidence="1" id="KW-1133">Transmembrane helix</keyword>
<dbReference type="EMBL" id="KB096023">
    <property type="protein sequence ID" value="ESO09095.1"/>
    <property type="molecule type" value="Genomic_DNA"/>
</dbReference>
<protein>
    <recommendedName>
        <fullName evidence="5">SUEL-type lectin domain-containing protein</fullName>
    </recommendedName>
</protein>
<keyword evidence="4" id="KW-1185">Reference proteome</keyword>
<reference evidence="3" key="3">
    <citation type="submission" date="2015-06" db="UniProtKB">
        <authorList>
            <consortium name="EnsemblMetazoa"/>
        </authorList>
    </citation>
    <scope>IDENTIFICATION</scope>
</reference>
<evidence type="ECO:0008006" key="5">
    <source>
        <dbReference type="Google" id="ProtNLM"/>
    </source>
</evidence>
<dbReference type="RefSeq" id="XP_009013117.1">
    <property type="nucleotide sequence ID" value="XM_009014869.1"/>
</dbReference>
<feature type="transmembrane region" description="Helical" evidence="1">
    <location>
        <begin position="291"/>
        <end position="319"/>
    </location>
</feature>
<evidence type="ECO:0000256" key="1">
    <source>
        <dbReference type="SAM" id="Phobius"/>
    </source>
</evidence>
<dbReference type="Gene3D" id="2.60.120.740">
    <property type="match status" value="1"/>
</dbReference>
<dbReference type="InParanoid" id="T1FS83"/>
<evidence type="ECO:0000313" key="4">
    <source>
        <dbReference type="Proteomes" id="UP000015101"/>
    </source>
</evidence>
<dbReference type="AlphaFoldDB" id="T1FS83"/>
<dbReference type="CTD" id="20211680"/>
<name>T1FS83_HELRO</name>
<dbReference type="EMBL" id="AMQM01003161">
    <property type="status" value="NOT_ANNOTATED_CDS"/>
    <property type="molecule type" value="Genomic_DNA"/>
</dbReference>
<dbReference type="HOGENOM" id="CLU_559317_0_0_1"/>
<dbReference type="GeneID" id="20211680"/>
<dbReference type="Proteomes" id="UP000015101">
    <property type="component" value="Unassembled WGS sequence"/>
</dbReference>
<accession>T1FS83</accession>
<evidence type="ECO:0000313" key="3">
    <source>
        <dbReference type="EnsemblMetazoa" id="HelroP190717"/>
    </source>
</evidence>
<dbReference type="OMA" id="FHIIRIE"/>
<gene>
    <name evidence="3" type="primary">20211680</name>
    <name evidence="2" type="ORF">HELRODRAFT_190717</name>
</gene>
<dbReference type="EMBL" id="AMQM01003162">
    <property type="status" value="NOT_ANNOTATED_CDS"/>
    <property type="molecule type" value="Genomic_DNA"/>
</dbReference>
<dbReference type="CDD" id="cd22823">
    <property type="entry name" value="Gal_Rha_Lectin"/>
    <property type="match status" value="1"/>
</dbReference>
<reference evidence="4" key="1">
    <citation type="submission" date="2012-12" db="EMBL/GenBank/DDBJ databases">
        <authorList>
            <person name="Hellsten U."/>
            <person name="Grimwood J."/>
            <person name="Chapman J.A."/>
            <person name="Shapiro H."/>
            <person name="Aerts A."/>
            <person name="Otillar R.P."/>
            <person name="Terry A.Y."/>
            <person name="Boore J.L."/>
            <person name="Simakov O."/>
            <person name="Marletaz F."/>
            <person name="Cho S.-J."/>
            <person name="Edsinger-Gonzales E."/>
            <person name="Havlak P."/>
            <person name="Kuo D.-H."/>
            <person name="Larsson T."/>
            <person name="Lv J."/>
            <person name="Arendt D."/>
            <person name="Savage R."/>
            <person name="Osoegawa K."/>
            <person name="de Jong P."/>
            <person name="Lindberg D.R."/>
            <person name="Seaver E.C."/>
            <person name="Weisblat D.A."/>
            <person name="Putnam N.H."/>
            <person name="Grigoriev I.V."/>
            <person name="Rokhsar D.S."/>
        </authorList>
    </citation>
    <scope>NUCLEOTIDE SEQUENCE</scope>
</reference>
<reference evidence="2 4" key="2">
    <citation type="journal article" date="2013" name="Nature">
        <title>Insights into bilaterian evolution from three spiralian genomes.</title>
        <authorList>
            <person name="Simakov O."/>
            <person name="Marletaz F."/>
            <person name="Cho S.J."/>
            <person name="Edsinger-Gonzales E."/>
            <person name="Havlak P."/>
            <person name="Hellsten U."/>
            <person name="Kuo D.H."/>
            <person name="Larsson T."/>
            <person name="Lv J."/>
            <person name="Arendt D."/>
            <person name="Savage R."/>
            <person name="Osoegawa K."/>
            <person name="de Jong P."/>
            <person name="Grimwood J."/>
            <person name="Chapman J.A."/>
            <person name="Shapiro H."/>
            <person name="Aerts A."/>
            <person name="Otillar R.P."/>
            <person name="Terry A.Y."/>
            <person name="Boore J.L."/>
            <person name="Grigoriev I.V."/>
            <person name="Lindberg D.R."/>
            <person name="Seaver E.C."/>
            <person name="Weisblat D.A."/>
            <person name="Putnam N.H."/>
            <person name="Rokhsar D.S."/>
        </authorList>
    </citation>
    <scope>NUCLEOTIDE SEQUENCE</scope>
</reference>
<organism evidence="3 4">
    <name type="scientific">Helobdella robusta</name>
    <name type="common">Californian leech</name>
    <dbReference type="NCBI Taxonomy" id="6412"/>
    <lineage>
        <taxon>Eukaryota</taxon>
        <taxon>Metazoa</taxon>
        <taxon>Spiralia</taxon>
        <taxon>Lophotrochozoa</taxon>
        <taxon>Annelida</taxon>
        <taxon>Clitellata</taxon>
        <taxon>Hirudinea</taxon>
        <taxon>Rhynchobdellida</taxon>
        <taxon>Glossiphoniidae</taxon>
        <taxon>Helobdella</taxon>
    </lineage>
</organism>
<keyword evidence="1" id="KW-0472">Membrane</keyword>
<dbReference type="OrthoDB" id="5970528at2759"/>
<proteinExistence type="predicted"/>
<keyword evidence="1" id="KW-0812">Transmembrane</keyword>